<keyword evidence="3" id="KW-1185">Reference proteome</keyword>
<feature type="signal peptide" evidence="1">
    <location>
        <begin position="1"/>
        <end position="34"/>
    </location>
</feature>
<gene>
    <name evidence="2" type="ORF">POL25_37900</name>
</gene>
<proteinExistence type="predicted"/>
<evidence type="ECO:0000313" key="3">
    <source>
        <dbReference type="Proteomes" id="UP001221686"/>
    </source>
</evidence>
<sequence length="447" mass="47869">MIASPSLAPRHRSLAARRGLVLLLALLAACRRSAETSPPTADAPAHAAPSELRATYDLPADEAAWTAHDYQQARDVFVRLERERPDLLPRLAGPDAAWMQRLVSLTDIEAAARRTDDLDLLGAFHLAVADILQLYTGRALGPGDRGPEYLAVAAAFFVLSRVRLERLSGDDASRDAFIPARYHLARGVHDVLASALSLPAVVRPALAAATFAPIADRLAPWFLPEERDRILDLADRLAAVPVAPADLGAVRTAFAPDREPAPRVEALAEDIREHAERQEQLLAAVAAGAVEPLEVGGEGGQVRWAFPDAGFSAVFPRRPNAQRQGLVTADGVAMTTRMLALKLPGDASRLVTCSARARPIAGRTPADEVRQIADTMHLEAPRAIEVGGARGLEGALTTDRAHALVRVVAVGDSTCVVVIEVPLARARESAAELRRFVDSFRPGPVPR</sequence>
<reference evidence="2 3" key="1">
    <citation type="submission" date="2022-11" db="EMBL/GenBank/DDBJ databases">
        <title>Minimal conservation of predation-associated metabolite biosynthetic gene clusters underscores biosynthetic potential of Myxococcota including descriptions for ten novel species: Archangium lansinium sp. nov., Myxococcus landrumus sp. nov., Nannocystis bai.</title>
        <authorList>
            <person name="Ahearne A."/>
            <person name="Stevens C."/>
            <person name="Dowd S."/>
        </authorList>
    </citation>
    <scope>NUCLEOTIDE SEQUENCE [LARGE SCALE GENOMIC DNA]</scope>
    <source>
        <strain evidence="2 3">BB15-2</strain>
    </source>
</reference>
<name>A0ABT5EA42_9BACT</name>
<organism evidence="2 3">
    <name type="scientific">Nannocystis bainbridge</name>
    <dbReference type="NCBI Taxonomy" id="2995303"/>
    <lineage>
        <taxon>Bacteria</taxon>
        <taxon>Pseudomonadati</taxon>
        <taxon>Myxococcota</taxon>
        <taxon>Polyangia</taxon>
        <taxon>Nannocystales</taxon>
        <taxon>Nannocystaceae</taxon>
        <taxon>Nannocystis</taxon>
    </lineage>
</organism>
<evidence type="ECO:0000256" key="1">
    <source>
        <dbReference type="SAM" id="SignalP"/>
    </source>
</evidence>
<accession>A0ABT5EA42</accession>
<feature type="chain" id="PRO_5045485963" evidence="1">
    <location>
        <begin position="35"/>
        <end position="447"/>
    </location>
</feature>
<comment type="caution">
    <text evidence="2">The sequence shown here is derived from an EMBL/GenBank/DDBJ whole genome shotgun (WGS) entry which is preliminary data.</text>
</comment>
<keyword evidence="1" id="KW-0732">Signal</keyword>
<protein>
    <submittedName>
        <fullName evidence="2">Uncharacterized protein</fullName>
    </submittedName>
</protein>
<dbReference type="EMBL" id="JAQNDL010000004">
    <property type="protein sequence ID" value="MDC0722725.1"/>
    <property type="molecule type" value="Genomic_DNA"/>
</dbReference>
<evidence type="ECO:0000313" key="2">
    <source>
        <dbReference type="EMBL" id="MDC0722725.1"/>
    </source>
</evidence>
<dbReference type="RefSeq" id="WP_272091264.1">
    <property type="nucleotide sequence ID" value="NZ_JAQNDL010000004.1"/>
</dbReference>
<dbReference type="Proteomes" id="UP001221686">
    <property type="component" value="Unassembled WGS sequence"/>
</dbReference>